<dbReference type="PANTHER" id="PTHR40083">
    <property type="entry name" value="UPF0122 PROTEIN CBO2450/CLC_2298"/>
    <property type="match status" value="1"/>
</dbReference>
<dbReference type="InterPro" id="IPR054831">
    <property type="entry name" value="UPF0122_fam_protein"/>
</dbReference>
<dbReference type="AlphaFoldDB" id="A0A1S6IN86"/>
<name>A0A1S6IN86_9LACT</name>
<sequence>MVAISKTNYMNTLFDFYGILLTSKQRGYLALYYGDDYSLGEIADEFEVSRQAIYDNIKRTEKLLTAYEEKLHLVENFTLRQDLLEQLKEHANEKYVDDTELNHLIYQLESIDE</sequence>
<accession>A0A1S6IN86</accession>
<dbReference type="EMBL" id="CP019728">
    <property type="protein sequence ID" value="AQS52961.1"/>
    <property type="molecule type" value="Genomic_DNA"/>
</dbReference>
<reference evidence="4 5" key="1">
    <citation type="journal article" date="2014" name="Int. J. Syst. Evol. Microbiol.">
        <title>Jeotgalibaca dankookensis gen. nov., sp. nov., a member of the family Carnobacteriaceae, isolated from seujeot (Korean traditional food).</title>
        <authorList>
            <person name="Lee D.G."/>
            <person name="Trujillo M.E."/>
            <person name="Kang H."/>
            <person name="Ahn T.Y."/>
        </authorList>
    </citation>
    <scope>NUCLEOTIDE SEQUENCE [LARGE SCALE GENOMIC DNA]</scope>
    <source>
        <strain evidence="4 5">EX-07</strain>
    </source>
</reference>
<proteinExistence type="inferred from homology"/>
<dbReference type="Proteomes" id="UP000188993">
    <property type="component" value="Chromosome"/>
</dbReference>
<evidence type="ECO:0000256" key="2">
    <source>
        <dbReference type="ARBA" id="ARBA00024764"/>
    </source>
</evidence>
<dbReference type="KEGG" id="jda:BW727_100568"/>
<protein>
    <recommendedName>
        <fullName evidence="3">UPF0122 protein BW727_100568</fullName>
    </recommendedName>
</protein>
<comment type="similarity">
    <text evidence="1 3">Belongs to the UPF0122 family.</text>
</comment>
<comment type="function">
    <text evidence="2 3">Might take part in the signal recognition particle (SRP) pathway. This is inferred from the conservation of its genetic proximity to ftsY/ffh. May be a regulatory protein.</text>
</comment>
<evidence type="ECO:0000313" key="4">
    <source>
        <dbReference type="EMBL" id="AQS52961.1"/>
    </source>
</evidence>
<dbReference type="SUPFAM" id="SSF88659">
    <property type="entry name" value="Sigma3 and sigma4 domains of RNA polymerase sigma factors"/>
    <property type="match status" value="1"/>
</dbReference>
<evidence type="ECO:0000256" key="1">
    <source>
        <dbReference type="ARBA" id="ARBA00008720"/>
    </source>
</evidence>
<dbReference type="InterPro" id="IPR007394">
    <property type="entry name" value="UPF0122"/>
</dbReference>
<keyword evidence="5" id="KW-1185">Reference proteome</keyword>
<dbReference type="NCBIfam" id="NF001068">
    <property type="entry name" value="PRK00118.1-4"/>
    <property type="match status" value="1"/>
</dbReference>
<evidence type="ECO:0000313" key="5">
    <source>
        <dbReference type="Proteomes" id="UP000188993"/>
    </source>
</evidence>
<dbReference type="InterPro" id="IPR036388">
    <property type="entry name" value="WH-like_DNA-bd_sf"/>
</dbReference>
<dbReference type="STRING" id="708126.BW727_100568"/>
<evidence type="ECO:0000256" key="3">
    <source>
        <dbReference type="HAMAP-Rule" id="MF_00245"/>
    </source>
</evidence>
<dbReference type="HAMAP" id="MF_00245">
    <property type="entry name" value="UPF0122"/>
    <property type="match status" value="1"/>
</dbReference>
<dbReference type="NCBIfam" id="NF001070">
    <property type="entry name" value="PRK00118.1-6"/>
    <property type="match status" value="1"/>
</dbReference>
<dbReference type="NCBIfam" id="NF045758">
    <property type="entry name" value="YlxM"/>
    <property type="match status" value="1"/>
</dbReference>
<gene>
    <name evidence="4" type="ORF">BW727_100568</name>
</gene>
<organism evidence="4 5">
    <name type="scientific">Jeotgalibaca dankookensis</name>
    <dbReference type="NCBI Taxonomy" id="708126"/>
    <lineage>
        <taxon>Bacteria</taxon>
        <taxon>Bacillati</taxon>
        <taxon>Bacillota</taxon>
        <taxon>Bacilli</taxon>
        <taxon>Lactobacillales</taxon>
        <taxon>Carnobacteriaceae</taxon>
        <taxon>Jeotgalibaca</taxon>
    </lineage>
</organism>
<dbReference type="Gene3D" id="1.10.10.10">
    <property type="entry name" value="Winged helix-like DNA-binding domain superfamily/Winged helix DNA-binding domain"/>
    <property type="match status" value="1"/>
</dbReference>
<dbReference type="InterPro" id="IPR013324">
    <property type="entry name" value="RNA_pol_sigma_r3/r4-like"/>
</dbReference>
<dbReference type="PANTHER" id="PTHR40083:SF1">
    <property type="entry name" value="UPF0122 PROTEIN YLXM"/>
    <property type="match status" value="1"/>
</dbReference>
<dbReference type="Pfam" id="PF04297">
    <property type="entry name" value="UPF0122"/>
    <property type="match status" value="1"/>
</dbReference>